<feature type="region of interest" description="Disordered" evidence="1">
    <location>
        <begin position="34"/>
        <end position="57"/>
    </location>
</feature>
<dbReference type="EMBL" id="BLXT01002484">
    <property type="protein sequence ID" value="GFN95113.1"/>
    <property type="molecule type" value="Genomic_DNA"/>
</dbReference>
<name>A0AAV3ZIG9_9GAST</name>
<reference evidence="2 3" key="1">
    <citation type="journal article" date="2021" name="Elife">
        <title>Chloroplast acquisition without the gene transfer in kleptoplastic sea slugs, Plakobranchus ocellatus.</title>
        <authorList>
            <person name="Maeda T."/>
            <person name="Takahashi S."/>
            <person name="Yoshida T."/>
            <person name="Shimamura S."/>
            <person name="Takaki Y."/>
            <person name="Nagai Y."/>
            <person name="Toyoda A."/>
            <person name="Suzuki Y."/>
            <person name="Arimoto A."/>
            <person name="Ishii H."/>
            <person name="Satoh N."/>
            <person name="Nishiyama T."/>
            <person name="Hasebe M."/>
            <person name="Maruyama T."/>
            <person name="Minagawa J."/>
            <person name="Obokata J."/>
            <person name="Shigenobu S."/>
        </authorList>
    </citation>
    <scope>NUCLEOTIDE SEQUENCE [LARGE SCALE GENOMIC DNA]</scope>
</reference>
<keyword evidence="3" id="KW-1185">Reference proteome</keyword>
<comment type="caution">
    <text evidence="2">The sequence shown here is derived from an EMBL/GenBank/DDBJ whole genome shotgun (WGS) entry which is preliminary data.</text>
</comment>
<gene>
    <name evidence="2" type="ORF">PoB_002161900</name>
</gene>
<evidence type="ECO:0000256" key="1">
    <source>
        <dbReference type="SAM" id="MobiDB-lite"/>
    </source>
</evidence>
<protein>
    <recommendedName>
        <fullName evidence="4">SWIM-type domain-containing protein</fullName>
    </recommendedName>
</protein>
<evidence type="ECO:0000313" key="2">
    <source>
        <dbReference type="EMBL" id="GFN95113.1"/>
    </source>
</evidence>
<accession>A0AAV3ZIG9</accession>
<evidence type="ECO:0008006" key="4">
    <source>
        <dbReference type="Google" id="ProtNLM"/>
    </source>
</evidence>
<sequence length="123" mass="13297">MVFLESYTCGCACPTLLHLAWACRSALIALESGQDRQSRNEVTPGQGGGLGRQSAQANVTKLPQIARLLRKQQAGCGPGATSRCTVLSEEAGSQPMRPTFLKGLRHATHCTCTLSFGRWKHNR</sequence>
<dbReference type="AlphaFoldDB" id="A0AAV3ZIG9"/>
<dbReference type="Proteomes" id="UP000735302">
    <property type="component" value="Unassembled WGS sequence"/>
</dbReference>
<proteinExistence type="predicted"/>
<organism evidence="2 3">
    <name type="scientific">Plakobranchus ocellatus</name>
    <dbReference type="NCBI Taxonomy" id="259542"/>
    <lineage>
        <taxon>Eukaryota</taxon>
        <taxon>Metazoa</taxon>
        <taxon>Spiralia</taxon>
        <taxon>Lophotrochozoa</taxon>
        <taxon>Mollusca</taxon>
        <taxon>Gastropoda</taxon>
        <taxon>Heterobranchia</taxon>
        <taxon>Euthyneura</taxon>
        <taxon>Panpulmonata</taxon>
        <taxon>Sacoglossa</taxon>
        <taxon>Placobranchoidea</taxon>
        <taxon>Plakobranchidae</taxon>
        <taxon>Plakobranchus</taxon>
    </lineage>
</organism>
<evidence type="ECO:0000313" key="3">
    <source>
        <dbReference type="Proteomes" id="UP000735302"/>
    </source>
</evidence>